<dbReference type="SUPFAM" id="SSF53756">
    <property type="entry name" value="UDP-Glycosyltransferase/glycogen phosphorylase"/>
    <property type="match status" value="1"/>
</dbReference>
<dbReference type="InterPro" id="IPR007235">
    <property type="entry name" value="Glyco_trans_28_C"/>
</dbReference>
<comment type="caution">
    <text evidence="2">The sequence shown here is derived from an EMBL/GenBank/DDBJ whole genome shotgun (WGS) entry which is preliminary data.</text>
</comment>
<protein>
    <submittedName>
        <fullName evidence="2">Glycosyl transferase</fullName>
    </submittedName>
</protein>
<gene>
    <name evidence="2" type="ORF">GCM10007962_16290</name>
</gene>
<evidence type="ECO:0000313" key="3">
    <source>
        <dbReference type="Proteomes" id="UP000612329"/>
    </source>
</evidence>
<sequence>MKAISEEKKQVQHIIKTYDIKGIISDNRFGIYDATGQIPSVYITHQLRVFSGFTTWITTQLHQHIIKKHHACWVPDFENTPNLSGQLGHPKTHNISSKYIGALSRFSYKKTKTICDILVVLSGPEPQRGLLENKLLFELQDYKGSVIFVQGVMEQTQKIIQQNHITLYNFMQGSELEKTIQQSDIIISRSGYTTIMDLAILRKKAFFIPTPGQSEQLYLAKRLDKLGIAPYCKQADFNITKLNNLEYYSGFSNMDFGQATDFKTLFSLF</sequence>
<dbReference type="Proteomes" id="UP000612329">
    <property type="component" value="Unassembled WGS sequence"/>
</dbReference>
<keyword evidence="3" id="KW-1185">Reference proteome</keyword>
<accession>A0A8J3FFY5</accession>
<reference evidence="2" key="1">
    <citation type="journal article" date="2014" name="Int. J. Syst. Evol. Microbiol.">
        <title>Complete genome sequence of Corynebacterium casei LMG S-19264T (=DSM 44701T), isolated from a smear-ripened cheese.</title>
        <authorList>
            <consortium name="US DOE Joint Genome Institute (JGI-PGF)"/>
            <person name="Walter F."/>
            <person name="Albersmeier A."/>
            <person name="Kalinowski J."/>
            <person name="Ruckert C."/>
        </authorList>
    </citation>
    <scope>NUCLEOTIDE SEQUENCE</scope>
    <source>
        <strain evidence="2">JCM 12862</strain>
    </source>
</reference>
<evidence type="ECO:0000313" key="2">
    <source>
        <dbReference type="EMBL" id="GGK22805.1"/>
    </source>
</evidence>
<name>A0A8J3FFY5_9FLAO</name>
<evidence type="ECO:0000259" key="1">
    <source>
        <dbReference type="Pfam" id="PF04101"/>
    </source>
</evidence>
<dbReference type="EMBL" id="BMNR01000003">
    <property type="protein sequence ID" value="GGK22805.1"/>
    <property type="molecule type" value="Genomic_DNA"/>
</dbReference>
<proteinExistence type="predicted"/>
<dbReference type="Gene3D" id="3.40.50.2000">
    <property type="entry name" value="Glycogen Phosphorylase B"/>
    <property type="match status" value="1"/>
</dbReference>
<feature type="domain" description="Glycosyl transferase family 28 C-terminal" evidence="1">
    <location>
        <begin position="152"/>
        <end position="244"/>
    </location>
</feature>
<dbReference type="AlphaFoldDB" id="A0A8J3FFY5"/>
<keyword evidence="2" id="KW-0808">Transferase</keyword>
<dbReference type="Pfam" id="PF04101">
    <property type="entry name" value="Glyco_tran_28_C"/>
    <property type="match status" value="1"/>
</dbReference>
<organism evidence="2 3">
    <name type="scientific">Yeosuana aromativorans</name>
    <dbReference type="NCBI Taxonomy" id="288019"/>
    <lineage>
        <taxon>Bacteria</taxon>
        <taxon>Pseudomonadati</taxon>
        <taxon>Bacteroidota</taxon>
        <taxon>Flavobacteriia</taxon>
        <taxon>Flavobacteriales</taxon>
        <taxon>Flavobacteriaceae</taxon>
        <taxon>Yeosuana</taxon>
    </lineage>
</organism>
<reference evidence="2" key="2">
    <citation type="submission" date="2020-09" db="EMBL/GenBank/DDBJ databases">
        <authorList>
            <person name="Sun Q."/>
            <person name="Ohkuma M."/>
        </authorList>
    </citation>
    <scope>NUCLEOTIDE SEQUENCE</scope>
    <source>
        <strain evidence="2">JCM 12862</strain>
    </source>
</reference>
<dbReference type="GO" id="GO:0016758">
    <property type="term" value="F:hexosyltransferase activity"/>
    <property type="evidence" value="ECO:0007669"/>
    <property type="project" value="InterPro"/>
</dbReference>